<sequence length="107" mass="12539">MGRTNPTFRDLLSGVENRWQSFRRVLRRRDQPRFDRLFEYAREHADAAGMLNHESRTVPVLVSIDLEQERRIDELEDRIEQLERAREVAAEGPVDDTPPESESPPNP</sequence>
<evidence type="ECO:0000313" key="3">
    <source>
        <dbReference type="EMBL" id="MFC6890014.1"/>
    </source>
</evidence>
<evidence type="ECO:0000256" key="1">
    <source>
        <dbReference type="SAM" id="MobiDB-lite"/>
    </source>
</evidence>
<dbReference type="Proteomes" id="UP001596333">
    <property type="component" value="Unassembled WGS sequence"/>
</dbReference>
<dbReference type="Pfam" id="PF26485">
    <property type="entry name" value="DUF8156"/>
    <property type="match status" value="1"/>
</dbReference>
<dbReference type="EMBL" id="JBHSXI010000016">
    <property type="protein sequence ID" value="MFC6890014.1"/>
    <property type="molecule type" value="Genomic_DNA"/>
</dbReference>
<feature type="region of interest" description="Disordered" evidence="1">
    <location>
        <begin position="83"/>
        <end position="107"/>
    </location>
</feature>
<protein>
    <recommendedName>
        <fullName evidence="2">DUF8156 domain-containing protein</fullName>
    </recommendedName>
</protein>
<comment type="caution">
    <text evidence="3">The sequence shown here is derived from an EMBL/GenBank/DDBJ whole genome shotgun (WGS) entry which is preliminary data.</text>
</comment>
<evidence type="ECO:0000313" key="4">
    <source>
        <dbReference type="Proteomes" id="UP001596333"/>
    </source>
</evidence>
<proteinExistence type="predicted"/>
<gene>
    <name evidence="3" type="ORF">ACFQEY_13485</name>
</gene>
<evidence type="ECO:0000259" key="2">
    <source>
        <dbReference type="Pfam" id="PF26485"/>
    </source>
</evidence>
<dbReference type="AlphaFoldDB" id="A0ABD5UQA6"/>
<keyword evidence="4" id="KW-1185">Reference proteome</keyword>
<organism evidence="3 4">
    <name type="scientific">Halorubrum trueperi</name>
    <dbReference type="NCBI Taxonomy" id="2004704"/>
    <lineage>
        <taxon>Archaea</taxon>
        <taxon>Methanobacteriati</taxon>
        <taxon>Methanobacteriota</taxon>
        <taxon>Stenosarchaea group</taxon>
        <taxon>Halobacteria</taxon>
        <taxon>Halobacteriales</taxon>
        <taxon>Haloferacaceae</taxon>
        <taxon>Halorubrum</taxon>
    </lineage>
</organism>
<name>A0ABD5UQA6_9EURY</name>
<dbReference type="RefSeq" id="WP_379769437.1">
    <property type="nucleotide sequence ID" value="NZ_JBHSXI010000016.1"/>
</dbReference>
<feature type="domain" description="DUF8156" evidence="2">
    <location>
        <begin position="1"/>
        <end position="89"/>
    </location>
</feature>
<accession>A0ABD5UQA6</accession>
<reference evidence="3 4" key="1">
    <citation type="journal article" date="2019" name="Int. J. Syst. Evol. Microbiol.">
        <title>The Global Catalogue of Microorganisms (GCM) 10K type strain sequencing project: providing services to taxonomists for standard genome sequencing and annotation.</title>
        <authorList>
            <consortium name="The Broad Institute Genomics Platform"/>
            <consortium name="The Broad Institute Genome Sequencing Center for Infectious Disease"/>
            <person name="Wu L."/>
            <person name="Ma J."/>
        </authorList>
    </citation>
    <scope>NUCLEOTIDE SEQUENCE [LARGE SCALE GENOMIC DNA]</scope>
    <source>
        <strain evidence="3 4">Y73</strain>
    </source>
</reference>
<dbReference type="InterPro" id="IPR058469">
    <property type="entry name" value="DUF8156"/>
</dbReference>